<evidence type="ECO:0000313" key="4">
    <source>
        <dbReference type="EMBL" id="KMW57104.1"/>
    </source>
</evidence>
<dbReference type="Proteomes" id="UP000037178">
    <property type="component" value="Unassembled WGS sequence"/>
</dbReference>
<organism evidence="4 5">
    <name type="scientific">Candidatus Rhodobacter oscarellae</name>
    <dbReference type="NCBI Taxonomy" id="1675527"/>
    <lineage>
        <taxon>Bacteria</taxon>
        <taxon>Pseudomonadati</taxon>
        <taxon>Pseudomonadota</taxon>
        <taxon>Alphaproteobacteria</taxon>
        <taxon>Rhodobacterales</taxon>
        <taxon>Rhodobacter group</taxon>
        <taxon>Rhodobacter</taxon>
    </lineage>
</organism>
<sequence>MTFGNVIRSVTAGLLAIPATTALAEPIQITMWSQDGNGATGQLVQEFNASQDEIEIVLGIRDFSSLVPDTVRAFATKTAPDIVEIDNPEVAIFSSRGLLYDLTDLAATAENFDVDAMFAGPRAASTWEGRLFGIPKAANTIALYYNADLFEAAGLDPDNPPATWSELEQAAAALNDPENGVSGLSFSAAANEEGTFQFLPWIQMAGAGWDNLNSEGAIAALEFWARLYQSGNVNPDAINTGQWDLTGVFNSGKTAMHISGPWELNRMSESAEFDWRVTLLPTMDGSDRRSSALGEFAHLVNAETEHPEAAFAFIDWFHKHDADMWNRFGLLPAFGGVDSNPENFAKAFGVFNEQMKYASVRGPHPEWPRISRAIQDALQSALVGEATAAEAMATAAAEVDDVLGN</sequence>
<dbReference type="PATRIC" id="fig|1675527.3.peg.2170"/>
<dbReference type="PANTHER" id="PTHR43649">
    <property type="entry name" value="ARABINOSE-BINDING PROTEIN-RELATED"/>
    <property type="match status" value="1"/>
</dbReference>
<dbReference type="Pfam" id="PF01547">
    <property type="entry name" value="SBP_bac_1"/>
    <property type="match status" value="1"/>
</dbReference>
<dbReference type="Gene3D" id="3.40.190.10">
    <property type="entry name" value="Periplasmic binding protein-like II"/>
    <property type="match status" value="2"/>
</dbReference>
<dbReference type="RefSeq" id="WP_053101233.1">
    <property type="nucleotide sequence ID" value="NZ_LFTY01000002.1"/>
</dbReference>
<name>A0A0J9E5L7_9RHOB</name>
<keyword evidence="5" id="KW-1185">Reference proteome</keyword>
<dbReference type="STRING" id="1675527.AIOL_002063"/>
<dbReference type="AlphaFoldDB" id="A0A0J9E5L7"/>
<dbReference type="InterPro" id="IPR050490">
    <property type="entry name" value="Bact_solute-bd_prot1"/>
</dbReference>
<evidence type="ECO:0000256" key="2">
    <source>
        <dbReference type="ARBA" id="ARBA00008520"/>
    </source>
</evidence>
<keyword evidence="3" id="KW-0732">Signal</keyword>
<comment type="caution">
    <text evidence="4">The sequence shown here is derived from an EMBL/GenBank/DDBJ whole genome shotgun (WGS) entry which is preliminary data.</text>
</comment>
<dbReference type="EMBL" id="LFTY01000002">
    <property type="protein sequence ID" value="KMW57104.1"/>
    <property type="molecule type" value="Genomic_DNA"/>
</dbReference>
<protein>
    <submittedName>
        <fullName evidence="4">Sugar ABC transporter, periplasmic sugar-binding protein</fullName>
    </submittedName>
</protein>
<accession>A0A0J9E5L7</accession>
<dbReference type="CDD" id="cd13585">
    <property type="entry name" value="PBP2_TMBP_like"/>
    <property type="match status" value="1"/>
</dbReference>
<proteinExistence type="inferred from homology"/>
<dbReference type="GO" id="GO:0042597">
    <property type="term" value="C:periplasmic space"/>
    <property type="evidence" value="ECO:0007669"/>
    <property type="project" value="UniProtKB-SubCell"/>
</dbReference>
<comment type="subcellular location">
    <subcellularLocation>
        <location evidence="1">Periplasm</location>
    </subcellularLocation>
</comment>
<evidence type="ECO:0000256" key="3">
    <source>
        <dbReference type="SAM" id="SignalP"/>
    </source>
</evidence>
<gene>
    <name evidence="4" type="ORF">AIOL_002063</name>
</gene>
<evidence type="ECO:0000313" key="5">
    <source>
        <dbReference type="Proteomes" id="UP000037178"/>
    </source>
</evidence>
<dbReference type="SUPFAM" id="SSF53850">
    <property type="entry name" value="Periplasmic binding protein-like II"/>
    <property type="match status" value="1"/>
</dbReference>
<dbReference type="InterPro" id="IPR006059">
    <property type="entry name" value="SBP"/>
</dbReference>
<dbReference type="PANTHER" id="PTHR43649:SF12">
    <property type="entry name" value="DIACETYLCHITOBIOSE BINDING PROTEIN DASA"/>
    <property type="match status" value="1"/>
</dbReference>
<evidence type="ECO:0000256" key="1">
    <source>
        <dbReference type="ARBA" id="ARBA00004418"/>
    </source>
</evidence>
<reference evidence="4 5" key="1">
    <citation type="submission" date="2015-06" db="EMBL/GenBank/DDBJ databases">
        <title>Draft genome sequence of an Alphaproteobacteria species associated to the Mediterranean sponge Oscarella lobularis.</title>
        <authorList>
            <person name="Jourda C."/>
            <person name="Santini S."/>
            <person name="Claverie J.-M."/>
        </authorList>
    </citation>
    <scope>NUCLEOTIDE SEQUENCE [LARGE SCALE GENOMIC DNA]</scope>
    <source>
        <strain evidence="4">IGS</strain>
    </source>
</reference>
<feature type="chain" id="PRO_5005318251" evidence="3">
    <location>
        <begin position="25"/>
        <end position="405"/>
    </location>
</feature>
<dbReference type="OrthoDB" id="9762335at2"/>
<comment type="similarity">
    <text evidence="2">Belongs to the bacterial solute-binding protein 1 family.</text>
</comment>
<feature type="signal peptide" evidence="3">
    <location>
        <begin position="1"/>
        <end position="24"/>
    </location>
</feature>